<dbReference type="EMBL" id="AP021889">
    <property type="protein sequence ID" value="BBP45246.1"/>
    <property type="molecule type" value="Genomic_DNA"/>
</dbReference>
<gene>
    <name evidence="1" type="ORF">THMIRHAS_06190</name>
</gene>
<accession>A0A6F8PT31</accession>
<evidence type="ECO:0000313" key="2">
    <source>
        <dbReference type="Proteomes" id="UP000501726"/>
    </source>
</evidence>
<protein>
    <recommendedName>
        <fullName evidence="3">Lipoprotein</fullName>
    </recommendedName>
</protein>
<dbReference type="PROSITE" id="PS51257">
    <property type="entry name" value="PROKAR_LIPOPROTEIN"/>
    <property type="match status" value="1"/>
</dbReference>
<reference evidence="2" key="1">
    <citation type="submission" date="2019-11" db="EMBL/GenBank/DDBJ databases">
        <title>Isolation and characterization of two novel species in the genus Thiomicrorhabdus.</title>
        <authorList>
            <person name="Mochizuki J."/>
            <person name="Kojima H."/>
            <person name="Fukui M."/>
        </authorList>
    </citation>
    <scope>NUCLEOTIDE SEQUENCE [LARGE SCALE GENOMIC DNA]</scope>
    <source>
        <strain evidence="2">aks77</strain>
    </source>
</reference>
<dbReference type="KEGG" id="tse:THMIRHAS_06190"/>
<evidence type="ECO:0008006" key="3">
    <source>
        <dbReference type="Google" id="ProtNLM"/>
    </source>
</evidence>
<dbReference type="Proteomes" id="UP000501726">
    <property type="component" value="Chromosome"/>
</dbReference>
<proteinExistence type="predicted"/>
<organism evidence="1 2">
    <name type="scientific">Thiosulfatimonas sediminis</name>
    <dbReference type="NCBI Taxonomy" id="2675054"/>
    <lineage>
        <taxon>Bacteria</taxon>
        <taxon>Pseudomonadati</taxon>
        <taxon>Pseudomonadota</taxon>
        <taxon>Gammaproteobacteria</taxon>
        <taxon>Thiotrichales</taxon>
        <taxon>Piscirickettsiaceae</taxon>
        <taxon>Thiosulfatimonas</taxon>
    </lineage>
</organism>
<dbReference type="AlphaFoldDB" id="A0A6F8PT31"/>
<dbReference type="RefSeq" id="WP_173270789.1">
    <property type="nucleotide sequence ID" value="NZ_AP021889.1"/>
</dbReference>
<keyword evidence="2" id="KW-1185">Reference proteome</keyword>
<evidence type="ECO:0000313" key="1">
    <source>
        <dbReference type="EMBL" id="BBP45246.1"/>
    </source>
</evidence>
<sequence length="205" mass="23056">MSQDLIRIGIIAISASLSGCVTTNQDSHTYINGKCITCFNNPLTGKPVNYEEGLLTTTNQPSETADAGCGIPKSKYDNVYHRADKRWCSNLTLQGAKWSDEIKHSELVKQNVDMAYINSKKHLKFLDTDDDISHSAYNISRAKIDAIPSTYYSIASRYGGPLMQLDWLADYQLELKRVSKTTTRVTITYKIYSKDMNPTIPTRND</sequence>
<name>A0A6F8PT31_9GAMM</name>